<dbReference type="CDD" id="cd00209">
    <property type="entry name" value="DHFR"/>
    <property type="match status" value="1"/>
</dbReference>
<evidence type="ECO:0000313" key="11">
    <source>
        <dbReference type="EMBL" id="MDM5147359.1"/>
    </source>
</evidence>
<sequence>MIISIIAAVARNRVIGVNNQLPWHLPEDLQYFKKLTMGKPIIMGRRTHESIGKPLPSRQNIIVTRSNLTFPGCETAQSIECALDIANGVEEIFIIGGAQIYKTALPLAHRLYLTEIDIEVEGDTYFPQFTDWIETQRQVHTFVGRERFDFVQYEKYLQTTTRSDNTAELTFLKGVTR</sequence>
<organism evidence="11 12">
    <name type="scientific">Candidatus Doriopsillibacter californiensis</name>
    <dbReference type="NCBI Taxonomy" id="2970740"/>
    <lineage>
        <taxon>Bacteria</taxon>
        <taxon>Pseudomonadati</taxon>
        <taxon>Pseudomonadota</taxon>
        <taxon>Gammaproteobacteria</taxon>
        <taxon>Candidatus Tethybacterales</taxon>
        <taxon>Candidatus Persebacteraceae</taxon>
        <taxon>Candidatus Doriopsillibacter</taxon>
    </lineage>
</organism>
<dbReference type="EC" id="1.5.1.3" evidence="3 8"/>
<dbReference type="PANTHER" id="PTHR48069:SF3">
    <property type="entry name" value="DIHYDROFOLATE REDUCTASE"/>
    <property type="match status" value="1"/>
</dbReference>
<comment type="similarity">
    <text evidence="2 8 9">Belongs to the dihydrofolate reductase family.</text>
</comment>
<protein>
    <recommendedName>
        <fullName evidence="3 8">Dihydrofolate reductase</fullName>
        <ecNumber evidence="3 8">1.5.1.3</ecNumber>
    </recommendedName>
</protein>
<evidence type="ECO:0000256" key="2">
    <source>
        <dbReference type="ARBA" id="ARBA00009539"/>
    </source>
</evidence>
<evidence type="ECO:0000256" key="4">
    <source>
        <dbReference type="ARBA" id="ARBA00022563"/>
    </source>
</evidence>
<evidence type="ECO:0000256" key="5">
    <source>
        <dbReference type="ARBA" id="ARBA00022857"/>
    </source>
</evidence>
<dbReference type="PIRSF" id="PIRSF000194">
    <property type="entry name" value="DHFR"/>
    <property type="match status" value="1"/>
</dbReference>
<evidence type="ECO:0000259" key="10">
    <source>
        <dbReference type="PROSITE" id="PS51330"/>
    </source>
</evidence>
<dbReference type="InterPro" id="IPR024072">
    <property type="entry name" value="DHFR-like_dom_sf"/>
</dbReference>
<dbReference type="PANTHER" id="PTHR48069">
    <property type="entry name" value="DIHYDROFOLATE REDUCTASE"/>
    <property type="match status" value="1"/>
</dbReference>
<dbReference type="SUPFAM" id="SSF53597">
    <property type="entry name" value="Dihydrofolate reductase-like"/>
    <property type="match status" value="1"/>
</dbReference>
<keyword evidence="4 8" id="KW-0554">One-carbon metabolism</keyword>
<keyword evidence="6 8" id="KW-0560">Oxidoreductase</keyword>
<dbReference type="Pfam" id="PF00186">
    <property type="entry name" value="DHFR_1"/>
    <property type="match status" value="1"/>
</dbReference>
<dbReference type="InterPro" id="IPR012259">
    <property type="entry name" value="DHFR"/>
</dbReference>
<accession>A0ABT7QKX3</accession>
<evidence type="ECO:0000256" key="7">
    <source>
        <dbReference type="ARBA" id="ARBA00025067"/>
    </source>
</evidence>
<dbReference type="Gene3D" id="3.40.430.10">
    <property type="entry name" value="Dihydrofolate Reductase, subunit A"/>
    <property type="match status" value="1"/>
</dbReference>
<dbReference type="PROSITE" id="PS51330">
    <property type="entry name" value="DHFR_2"/>
    <property type="match status" value="1"/>
</dbReference>
<dbReference type="PROSITE" id="PS00075">
    <property type="entry name" value="DHFR_1"/>
    <property type="match status" value="1"/>
</dbReference>
<dbReference type="Proteomes" id="UP001168167">
    <property type="component" value="Unassembled WGS sequence"/>
</dbReference>
<keyword evidence="5 8" id="KW-0521">NADP</keyword>
<comment type="function">
    <text evidence="7 8">Key enzyme in folate metabolism. Catalyzes an essential reaction for de novo glycine and purine synthesis, and for DNA precursor synthesis.</text>
</comment>
<keyword evidence="12" id="KW-1185">Reference proteome</keyword>
<dbReference type="InterPro" id="IPR017925">
    <property type="entry name" value="DHFR_CS"/>
</dbReference>
<dbReference type="EMBL" id="JANQAO010000001">
    <property type="protein sequence ID" value="MDM5147359.1"/>
    <property type="molecule type" value="Genomic_DNA"/>
</dbReference>
<evidence type="ECO:0000256" key="8">
    <source>
        <dbReference type="PIRNR" id="PIRNR000194"/>
    </source>
</evidence>
<comment type="pathway">
    <text evidence="1 8">Cofactor biosynthesis; tetrahydrofolate biosynthesis; 5,6,7,8-tetrahydrofolate from 7,8-dihydrofolate: step 1/1.</text>
</comment>
<evidence type="ECO:0000313" key="12">
    <source>
        <dbReference type="Proteomes" id="UP001168167"/>
    </source>
</evidence>
<comment type="caution">
    <text evidence="11">The sequence shown here is derived from an EMBL/GenBank/DDBJ whole genome shotgun (WGS) entry which is preliminary data.</text>
</comment>
<evidence type="ECO:0000256" key="3">
    <source>
        <dbReference type="ARBA" id="ARBA00012856"/>
    </source>
</evidence>
<evidence type="ECO:0000256" key="1">
    <source>
        <dbReference type="ARBA" id="ARBA00004903"/>
    </source>
</evidence>
<name>A0ABT7QKX3_9GAMM</name>
<dbReference type="PRINTS" id="PR00070">
    <property type="entry name" value="DHFR"/>
</dbReference>
<dbReference type="InterPro" id="IPR001796">
    <property type="entry name" value="DHFR_dom"/>
</dbReference>
<proteinExistence type="inferred from homology"/>
<evidence type="ECO:0000256" key="9">
    <source>
        <dbReference type="RuleBase" id="RU004474"/>
    </source>
</evidence>
<gene>
    <name evidence="11" type="ORF">NQX30_03090</name>
</gene>
<feature type="domain" description="DHFR" evidence="10">
    <location>
        <begin position="2"/>
        <end position="155"/>
    </location>
</feature>
<reference evidence="11" key="2">
    <citation type="journal article" date="2023" name="Microbiome">
        <title>Synthase-selected sorting approach identifies a beta-lactone synthase in a nudibranch symbiotic bacterium.</title>
        <authorList>
            <person name="Dzunkova M."/>
            <person name="La Clair J.J."/>
            <person name="Tyml T."/>
            <person name="Doud D."/>
            <person name="Schulz F."/>
            <person name="Piquer-Esteban S."/>
            <person name="Porcel Sanchis D."/>
            <person name="Osborn A."/>
            <person name="Robinson D."/>
            <person name="Louie K.B."/>
            <person name="Bowen B.P."/>
            <person name="Bowers R.M."/>
            <person name="Lee J."/>
            <person name="Arnau V."/>
            <person name="Diaz-Villanueva W."/>
            <person name="Stepanauskas R."/>
            <person name="Gosliner T."/>
            <person name="Date S.V."/>
            <person name="Northen T.R."/>
            <person name="Cheng J.F."/>
            <person name="Burkart M.D."/>
            <person name="Woyke T."/>
        </authorList>
    </citation>
    <scope>NUCLEOTIDE SEQUENCE</scope>
    <source>
        <strain evidence="11">Df01</strain>
    </source>
</reference>
<comment type="catalytic activity">
    <reaction evidence="8">
        <text>(6S)-5,6,7,8-tetrahydrofolate + NADP(+) = 7,8-dihydrofolate + NADPH + H(+)</text>
        <dbReference type="Rhea" id="RHEA:15009"/>
        <dbReference type="ChEBI" id="CHEBI:15378"/>
        <dbReference type="ChEBI" id="CHEBI:57451"/>
        <dbReference type="ChEBI" id="CHEBI:57453"/>
        <dbReference type="ChEBI" id="CHEBI:57783"/>
        <dbReference type="ChEBI" id="CHEBI:58349"/>
        <dbReference type="EC" id="1.5.1.3"/>
    </reaction>
</comment>
<reference evidence="11" key="1">
    <citation type="submission" date="2022-08" db="EMBL/GenBank/DDBJ databases">
        <authorList>
            <person name="Dzunkova M."/>
            <person name="La Clair J."/>
            <person name="Tyml T."/>
            <person name="Doud D."/>
            <person name="Schulz F."/>
            <person name="Piquer S."/>
            <person name="Porcel Sanchis D."/>
            <person name="Osborn A."/>
            <person name="Robinson D."/>
            <person name="Louie K.B."/>
            <person name="Bowen B.P."/>
            <person name="Bowers R."/>
            <person name="Lee J."/>
            <person name="Arnau Llombart V."/>
            <person name="Diaz Villanueva W."/>
            <person name="Gosliner T."/>
            <person name="Northen T."/>
            <person name="Cheng J.-F."/>
            <person name="Burkart M.D."/>
            <person name="Woyke T."/>
        </authorList>
    </citation>
    <scope>NUCLEOTIDE SEQUENCE</scope>
    <source>
        <strain evidence="11">Df01</strain>
    </source>
</reference>
<evidence type="ECO:0000256" key="6">
    <source>
        <dbReference type="ARBA" id="ARBA00023002"/>
    </source>
</evidence>